<dbReference type="EMBL" id="JBHSON010000046">
    <property type="protein sequence ID" value="MFC5749832.1"/>
    <property type="molecule type" value="Genomic_DNA"/>
</dbReference>
<keyword evidence="2" id="KW-0067">ATP-binding</keyword>
<dbReference type="CDD" id="cd05907">
    <property type="entry name" value="VL_LC_FACS_like"/>
    <property type="match status" value="1"/>
</dbReference>
<evidence type="ECO:0000256" key="2">
    <source>
        <dbReference type="ARBA" id="ARBA00022840"/>
    </source>
</evidence>
<sequence length="603" mass="64174">MRSTSSGGASPRPSHETLCAALLDAACRHPRRVAFTTLDGTIALTWSRVVEVVARVAGGLMRHGVRRGDTVALMMGNRPEFALADLAAASLGAVPFSIYNTSSPEQVEYLLADSGARIALCEPRYAGVLDAVSRRPGGARLEQVLVLGERPGADPDVAGLRDAPPIDLRRAASRLGPDALLTLVYTSGTTGPPKGVEVTHGNVLATVASMSGAIPQGDHPRLISWLPAAHMAERVANHYTAVVHAATVTFCPDPGAIGDALGAVRPTWFFGVPRVWEKLEARLRTSWDRLPGPERERVAATIASAEEAVHLRQAGKEVPPEPAAKLDHDLLARLRAEAGLDRIGAAHVGSAPCPQETIVFFQALGVPLSELWGMSETTANGTVSPAGAVRIGTAGLPTPGVELRIADDGELLVRGPSVVRGYRNRPSETAAAIDEDGWLHTGDIGWLDEDGYLTIVDRKKELIINAHGKNMSPVAIEAALTASSPLIGRAVAIGDRRPYNVAIVVLDPDHLRGWAAEQGLPPDPDGLAEREDLLETVRAAIVRANTRLSRVEQIKRVAVLGEEWAPGGPELTPTMKLRRTPIAQRYGALIDDLYARRAGLEVE</sequence>
<dbReference type="InterPro" id="IPR000873">
    <property type="entry name" value="AMP-dep_synth/lig_dom"/>
</dbReference>
<proteinExistence type="predicted"/>
<keyword evidence="1" id="KW-0547">Nucleotide-binding</keyword>
<evidence type="ECO:0000256" key="1">
    <source>
        <dbReference type="ARBA" id="ARBA00022741"/>
    </source>
</evidence>
<dbReference type="PROSITE" id="PS00455">
    <property type="entry name" value="AMP_BINDING"/>
    <property type="match status" value="1"/>
</dbReference>
<accession>A0ABW1A580</accession>
<dbReference type="PANTHER" id="PTHR43272:SF33">
    <property type="entry name" value="AMP-BINDING DOMAIN-CONTAINING PROTEIN-RELATED"/>
    <property type="match status" value="1"/>
</dbReference>
<evidence type="ECO:0000259" key="3">
    <source>
        <dbReference type="Pfam" id="PF00501"/>
    </source>
</evidence>
<dbReference type="PANTHER" id="PTHR43272">
    <property type="entry name" value="LONG-CHAIN-FATTY-ACID--COA LIGASE"/>
    <property type="match status" value="1"/>
</dbReference>
<organism evidence="4 5">
    <name type="scientific">Actinomadura rugatobispora</name>
    <dbReference type="NCBI Taxonomy" id="1994"/>
    <lineage>
        <taxon>Bacteria</taxon>
        <taxon>Bacillati</taxon>
        <taxon>Actinomycetota</taxon>
        <taxon>Actinomycetes</taxon>
        <taxon>Streptosporangiales</taxon>
        <taxon>Thermomonosporaceae</taxon>
        <taxon>Actinomadura</taxon>
    </lineage>
</organism>
<dbReference type="InterPro" id="IPR020845">
    <property type="entry name" value="AMP-binding_CS"/>
</dbReference>
<reference evidence="5" key="1">
    <citation type="journal article" date="2019" name="Int. J. Syst. Evol. Microbiol.">
        <title>The Global Catalogue of Microorganisms (GCM) 10K type strain sequencing project: providing services to taxonomists for standard genome sequencing and annotation.</title>
        <authorList>
            <consortium name="The Broad Institute Genomics Platform"/>
            <consortium name="The Broad Institute Genome Sequencing Center for Infectious Disease"/>
            <person name="Wu L."/>
            <person name="Ma J."/>
        </authorList>
    </citation>
    <scope>NUCLEOTIDE SEQUENCE [LARGE SCALE GENOMIC DNA]</scope>
    <source>
        <strain evidence="5">KCTC 42087</strain>
    </source>
</reference>
<dbReference type="Gene3D" id="3.40.50.12780">
    <property type="entry name" value="N-terminal domain of ligase-like"/>
    <property type="match status" value="1"/>
</dbReference>
<dbReference type="Proteomes" id="UP001596074">
    <property type="component" value="Unassembled WGS sequence"/>
</dbReference>
<comment type="caution">
    <text evidence="4">The sequence shown here is derived from an EMBL/GenBank/DDBJ whole genome shotgun (WGS) entry which is preliminary data.</text>
</comment>
<name>A0ABW1A580_9ACTN</name>
<gene>
    <name evidence="4" type="ORF">ACFPZN_29755</name>
</gene>
<dbReference type="SUPFAM" id="SSF56801">
    <property type="entry name" value="Acetyl-CoA synthetase-like"/>
    <property type="match status" value="1"/>
</dbReference>
<feature type="domain" description="AMP-dependent synthetase/ligase" evidence="3">
    <location>
        <begin position="25"/>
        <end position="422"/>
    </location>
</feature>
<dbReference type="InterPro" id="IPR042099">
    <property type="entry name" value="ANL_N_sf"/>
</dbReference>
<dbReference type="Pfam" id="PF23562">
    <property type="entry name" value="AMP-binding_C_3"/>
    <property type="match status" value="1"/>
</dbReference>
<dbReference type="RefSeq" id="WP_378285557.1">
    <property type="nucleotide sequence ID" value="NZ_JBHSON010000046.1"/>
</dbReference>
<dbReference type="Pfam" id="PF00501">
    <property type="entry name" value="AMP-binding"/>
    <property type="match status" value="1"/>
</dbReference>
<evidence type="ECO:0000313" key="5">
    <source>
        <dbReference type="Proteomes" id="UP001596074"/>
    </source>
</evidence>
<protein>
    <submittedName>
        <fullName evidence="4">AMP-dependent synthetase/ligase</fullName>
    </submittedName>
</protein>
<keyword evidence="5" id="KW-1185">Reference proteome</keyword>
<evidence type="ECO:0000313" key="4">
    <source>
        <dbReference type="EMBL" id="MFC5749832.1"/>
    </source>
</evidence>